<dbReference type="AlphaFoldDB" id="A0A0M9VVI3"/>
<dbReference type="EMBL" id="LGSR01000013">
    <property type="protein sequence ID" value="KOS20983.1"/>
    <property type="molecule type" value="Genomic_DNA"/>
</dbReference>
<evidence type="ECO:0000256" key="1">
    <source>
        <dbReference type="SAM" id="MobiDB-lite"/>
    </source>
</evidence>
<keyword evidence="3" id="KW-1185">Reference proteome</keyword>
<proteinExistence type="predicted"/>
<feature type="region of interest" description="Disordered" evidence="1">
    <location>
        <begin position="13"/>
        <end position="63"/>
    </location>
</feature>
<reference evidence="2 3" key="1">
    <citation type="submission" date="2015-07" db="EMBL/GenBank/DDBJ databases">
        <title>The genome of the fungus Escovopsis weberi, a specialized disease agent of ant agriculture.</title>
        <authorList>
            <person name="de Man T.J."/>
            <person name="Stajich J.E."/>
            <person name="Kubicek C.P."/>
            <person name="Chenthamara K."/>
            <person name="Atanasova L."/>
            <person name="Druzhinina I.S."/>
            <person name="Birnbaum S."/>
            <person name="Barribeau S.M."/>
            <person name="Teiling C."/>
            <person name="Suen G."/>
            <person name="Currie C."/>
            <person name="Gerardo N.M."/>
        </authorList>
    </citation>
    <scope>NUCLEOTIDE SEQUENCE [LARGE SCALE GENOMIC DNA]</scope>
</reference>
<dbReference type="Proteomes" id="UP000053831">
    <property type="component" value="Unassembled WGS sequence"/>
</dbReference>
<organism evidence="2 3">
    <name type="scientific">Escovopsis weberi</name>
    <dbReference type="NCBI Taxonomy" id="150374"/>
    <lineage>
        <taxon>Eukaryota</taxon>
        <taxon>Fungi</taxon>
        <taxon>Dikarya</taxon>
        <taxon>Ascomycota</taxon>
        <taxon>Pezizomycotina</taxon>
        <taxon>Sordariomycetes</taxon>
        <taxon>Hypocreomycetidae</taxon>
        <taxon>Hypocreales</taxon>
        <taxon>Hypocreaceae</taxon>
        <taxon>Escovopsis</taxon>
    </lineage>
</organism>
<accession>A0A0M9VVI3</accession>
<evidence type="ECO:0000313" key="2">
    <source>
        <dbReference type="EMBL" id="KOS20983.1"/>
    </source>
</evidence>
<name>A0A0M9VVI3_ESCWE</name>
<sequence length="63" mass="6918">MFMDDILSIRASLDIPRRTAKETPSSSRRSSIADKKASSPRPRPQVKAAACGRGMSLPQLKFT</sequence>
<comment type="caution">
    <text evidence="2">The sequence shown here is derived from an EMBL/GenBank/DDBJ whole genome shotgun (WGS) entry which is preliminary data.</text>
</comment>
<evidence type="ECO:0000313" key="3">
    <source>
        <dbReference type="Proteomes" id="UP000053831"/>
    </source>
</evidence>
<gene>
    <name evidence="2" type="ORF">ESCO_004435</name>
</gene>
<protein>
    <submittedName>
        <fullName evidence="2">Uncharacterized protein</fullName>
    </submittedName>
</protein>